<dbReference type="InterPro" id="IPR003347">
    <property type="entry name" value="JmjC_dom"/>
</dbReference>
<dbReference type="Pfam" id="PF02375">
    <property type="entry name" value="JmjN"/>
    <property type="match status" value="1"/>
</dbReference>
<dbReference type="PANTHER" id="PTHR10694:SF113">
    <property type="entry name" value="PROTEIN JUMONJI"/>
    <property type="match status" value="1"/>
</dbReference>
<dbReference type="Gene3D" id="2.60.120.650">
    <property type="entry name" value="Cupin"/>
    <property type="match status" value="1"/>
</dbReference>
<dbReference type="OrthoDB" id="8951118at2759"/>
<organism evidence="7 8">
    <name type="scientific">Helicoverpa armigera</name>
    <name type="common">Cotton bollworm</name>
    <name type="synonym">Heliothis armigera</name>
    <dbReference type="NCBI Taxonomy" id="29058"/>
    <lineage>
        <taxon>Eukaryota</taxon>
        <taxon>Metazoa</taxon>
        <taxon>Ecdysozoa</taxon>
        <taxon>Arthropoda</taxon>
        <taxon>Hexapoda</taxon>
        <taxon>Insecta</taxon>
        <taxon>Pterygota</taxon>
        <taxon>Neoptera</taxon>
        <taxon>Endopterygota</taxon>
        <taxon>Lepidoptera</taxon>
        <taxon>Glossata</taxon>
        <taxon>Ditrysia</taxon>
        <taxon>Noctuoidea</taxon>
        <taxon>Noctuidae</taxon>
        <taxon>Heliothinae</taxon>
        <taxon>Helicoverpa</taxon>
    </lineage>
</organism>
<feature type="domain" description="JmjN" evidence="5">
    <location>
        <begin position="621"/>
        <end position="662"/>
    </location>
</feature>
<dbReference type="Pfam" id="PF01388">
    <property type="entry name" value="ARID"/>
    <property type="match status" value="1"/>
</dbReference>
<feature type="region of interest" description="Disordered" evidence="3">
    <location>
        <begin position="124"/>
        <end position="182"/>
    </location>
</feature>
<dbReference type="GO" id="GO:0003677">
    <property type="term" value="F:DNA binding"/>
    <property type="evidence" value="ECO:0007669"/>
    <property type="project" value="InterPro"/>
</dbReference>
<dbReference type="Pfam" id="PF02373">
    <property type="entry name" value="JmjC"/>
    <property type="match status" value="1"/>
</dbReference>
<dbReference type="InterPro" id="IPR036431">
    <property type="entry name" value="ARID_dom_sf"/>
</dbReference>
<dbReference type="SUPFAM" id="SSF46774">
    <property type="entry name" value="ARID-like"/>
    <property type="match status" value="1"/>
</dbReference>
<evidence type="ECO:0000313" key="7">
    <source>
        <dbReference type="EMBL" id="PZC70857.1"/>
    </source>
</evidence>
<dbReference type="PROSITE" id="PS51184">
    <property type="entry name" value="JMJC"/>
    <property type="match status" value="1"/>
</dbReference>
<protein>
    <recommendedName>
        <fullName evidence="9">Protein Jumonji</fullName>
    </recommendedName>
</protein>
<evidence type="ECO:0000259" key="4">
    <source>
        <dbReference type="PROSITE" id="PS51011"/>
    </source>
</evidence>
<comment type="subcellular location">
    <subcellularLocation>
        <location evidence="1">Nucleus</location>
    </subcellularLocation>
</comment>
<feature type="compositionally biased region" description="Acidic residues" evidence="3">
    <location>
        <begin position="561"/>
        <end position="575"/>
    </location>
</feature>
<feature type="region of interest" description="Disordered" evidence="3">
    <location>
        <begin position="551"/>
        <end position="624"/>
    </location>
</feature>
<dbReference type="Gene3D" id="1.10.150.60">
    <property type="entry name" value="ARID DNA-binding domain"/>
    <property type="match status" value="1"/>
</dbReference>
<dbReference type="GO" id="GO:0010468">
    <property type="term" value="P:regulation of gene expression"/>
    <property type="evidence" value="ECO:0007669"/>
    <property type="project" value="TreeGrafter"/>
</dbReference>
<evidence type="ECO:0000259" key="6">
    <source>
        <dbReference type="PROSITE" id="PS51184"/>
    </source>
</evidence>
<feature type="region of interest" description="Disordered" evidence="3">
    <location>
        <begin position="82"/>
        <end position="110"/>
    </location>
</feature>
<keyword evidence="2" id="KW-0539">Nucleus</keyword>
<feature type="region of interest" description="Disordered" evidence="3">
    <location>
        <begin position="491"/>
        <end position="536"/>
    </location>
</feature>
<feature type="compositionally biased region" description="Pro residues" evidence="3">
    <location>
        <begin position="92"/>
        <end position="106"/>
    </location>
</feature>
<evidence type="ECO:0008006" key="9">
    <source>
        <dbReference type="Google" id="ProtNLM"/>
    </source>
</evidence>
<dbReference type="SMART" id="SM00501">
    <property type="entry name" value="BRIGHT"/>
    <property type="match status" value="1"/>
</dbReference>
<dbReference type="SUPFAM" id="SSF51197">
    <property type="entry name" value="Clavaminate synthase-like"/>
    <property type="match status" value="1"/>
</dbReference>
<dbReference type="Proteomes" id="UP000249218">
    <property type="component" value="Unassembled WGS sequence"/>
</dbReference>
<feature type="domain" description="ARID" evidence="4">
    <location>
        <begin position="685"/>
        <end position="776"/>
    </location>
</feature>
<dbReference type="SMART" id="SM00545">
    <property type="entry name" value="JmjN"/>
    <property type="match status" value="1"/>
</dbReference>
<reference evidence="7 8" key="1">
    <citation type="journal article" date="2017" name="BMC Biol.">
        <title>Genomic innovations, transcriptional plasticity and gene loss underlying the evolution and divergence of two highly polyphagous and invasive Helicoverpa pest species.</title>
        <authorList>
            <person name="Pearce S.L."/>
            <person name="Clarke D.F."/>
            <person name="East P.D."/>
            <person name="Elfekih S."/>
            <person name="Gordon K.H."/>
            <person name="Jermiin L.S."/>
            <person name="McGaughran A."/>
            <person name="Oakeshott J.G."/>
            <person name="Papanikolaou A."/>
            <person name="Perera O.P."/>
            <person name="Rane R.V."/>
            <person name="Richards S."/>
            <person name="Tay W.T."/>
            <person name="Walsh T.K."/>
            <person name="Anderson A."/>
            <person name="Anderson C.J."/>
            <person name="Asgari S."/>
            <person name="Board P.G."/>
            <person name="Bretschneider A."/>
            <person name="Campbell P.M."/>
            <person name="Chertemps T."/>
            <person name="Christeller J.T."/>
            <person name="Coppin C.W."/>
            <person name="Downes S.J."/>
            <person name="Duan G."/>
            <person name="Farnsworth C.A."/>
            <person name="Good R.T."/>
            <person name="Han L.B."/>
            <person name="Han Y.C."/>
            <person name="Hatje K."/>
            <person name="Horne I."/>
            <person name="Huang Y.P."/>
            <person name="Hughes D.S."/>
            <person name="Jacquin-Joly E."/>
            <person name="James W."/>
            <person name="Jhangiani S."/>
            <person name="Kollmar M."/>
            <person name="Kuwar S.S."/>
            <person name="Li S."/>
            <person name="Liu N.Y."/>
            <person name="Maibeche M.T."/>
            <person name="Miller J.R."/>
            <person name="Montagne N."/>
            <person name="Perry T."/>
            <person name="Qu J."/>
            <person name="Song S.V."/>
            <person name="Sutton G.G."/>
            <person name="Vogel H."/>
            <person name="Walenz B.P."/>
            <person name="Xu W."/>
            <person name="Zhang H.J."/>
            <person name="Zou Z."/>
            <person name="Batterham P."/>
            <person name="Edwards O.R."/>
            <person name="Feyereisen R."/>
            <person name="Gibbs R.A."/>
            <person name="Heckel D.G."/>
            <person name="McGrath A."/>
            <person name="Robin C."/>
            <person name="Scherer S.E."/>
            <person name="Worley K.C."/>
            <person name="Wu Y.D."/>
        </authorList>
    </citation>
    <scope>NUCLEOTIDE SEQUENCE [LARGE SCALE GENOMIC DNA]</scope>
    <source>
        <strain evidence="7">Harm_GR_Male_#8</strain>
        <tissue evidence="7">Whole organism</tissue>
    </source>
</reference>
<sequence length="1232" mass="139123">MARHHKDKARSRRVQAQRKFAQGAYMPPAAVAVVTTDTRQNTVQDPNVTINHVSATSLLDTVAMEGLHTHLQPVVLLERLRGRKPSSDAPSSPAPPICAPPPPASPALPVLPRSKLNIMVKIKHTMSLRTRRKPTNKYRDSEKFVVPHNSGKRRTTKRRLTNPTSKSSHSKKSRGEPSEFSLEDNQPLTIYFGKCNSKAKAEAPVQDQMLQAAQEPVQAPMLEAAQEPPPNPMDVQEPEQDLMQEALQQPVHELVQQLVEEPVQQLAPEPVQQLAPEPVQQLAPEPVQQPAQEPVQQPAQAPVWALDDINRQNRSDNVLEGAVPVQSEGGVPVPCIAQKWRSVQGVINATKEELDSRCKQCAPCVRIDKLMKLSELLHTQLDLPNGSHTNANDDKNDEAMVSPDADQGHLYLDLLPKHPNVVMKINTHIVHGKELMSACLIPRNESKTNKQEFVLEEQEHLLDQLIETLSLNNKTDNRVTRRASVSSIVSITDDSDDAESLSRETEDQLTVQRKKKRQQRPAKKRNNNLRARVQQQKLKDLLRIEAKGTSLARGKTRVQEQVDESDSDSDDDEATLEQLTPQVPESVTPEEGLEVGTSSDANATGTGASPQTPEGGGIVDAPIFRPTKEEFNDPIEYFEKIWPEAAKFGICKVVPPEGWNPTCRITDDLRFDVSNQYIPRLLNRWGPAARELSAIKLCLYQQRIKLVRPAVLDGVEVNLPKLYHTIQKHGGLENVMNKKRWSKVSDEMRLPKHPILDKKLDNMYVKYLLPYDTLTSQERQEILGKVERGWNKKNQKLLERAMNPLHRQKRMLGLSDSSDDDSEDEETALAISEAEDCIMKGAVMNPPRFKRVARHMYENILGPGAEANGPPSLEEIEEKYWRYVTQGTEHLCVYTAAIDTGEQGHGFTKNKNEPFGKHPWNLKMISQNPRNILRYLGPVLGVTVPTLHLSMLFSTSCWHKDPHTLPWQEYQHSGPTRIWYGIANEQTDRFRMAVETVCPTYAQNKGLWLSTDITMIPPNVLREQNVCLSRVTQAAGEFIVAFPRAYTCCISTGYTESESVYFAPVSWLANIHEAFQEARESCEPTMFSMEQLLYQIGKDPRTERDVLAILQPIYDKMLRDEVTNRQMLQERGIAFVNQNSTSSKRKRSGLAFNSREHDECDYCRATLFLSKVKGLTGRNESLCLEHALKLMDVGRYSLRDISQSEVHVLVTVKELNTVGDDIKRRLQNIKRL</sequence>
<dbReference type="AlphaFoldDB" id="A0A2W1BC13"/>
<dbReference type="GO" id="GO:0000785">
    <property type="term" value="C:chromatin"/>
    <property type="evidence" value="ECO:0007669"/>
    <property type="project" value="TreeGrafter"/>
</dbReference>
<evidence type="ECO:0000256" key="3">
    <source>
        <dbReference type="SAM" id="MobiDB-lite"/>
    </source>
</evidence>
<proteinExistence type="predicted"/>
<dbReference type="EMBL" id="KZ150442">
    <property type="protein sequence ID" value="PZC70857.1"/>
    <property type="molecule type" value="Genomic_DNA"/>
</dbReference>
<dbReference type="SMART" id="SM00558">
    <property type="entry name" value="JmjC"/>
    <property type="match status" value="1"/>
</dbReference>
<evidence type="ECO:0000256" key="2">
    <source>
        <dbReference type="ARBA" id="ARBA00023242"/>
    </source>
</evidence>
<dbReference type="GO" id="GO:0005634">
    <property type="term" value="C:nucleus"/>
    <property type="evidence" value="ECO:0007669"/>
    <property type="project" value="UniProtKB-SubCell"/>
</dbReference>
<feature type="compositionally biased region" description="Basic residues" evidence="3">
    <location>
        <begin position="150"/>
        <end position="160"/>
    </location>
</feature>
<feature type="compositionally biased region" description="Basic residues" evidence="3">
    <location>
        <begin position="124"/>
        <end position="136"/>
    </location>
</feature>
<dbReference type="InterPro" id="IPR003349">
    <property type="entry name" value="JmjN"/>
</dbReference>
<name>A0A2W1BC13_HELAM</name>
<evidence type="ECO:0000256" key="1">
    <source>
        <dbReference type="ARBA" id="ARBA00004123"/>
    </source>
</evidence>
<dbReference type="SMART" id="SM01014">
    <property type="entry name" value="ARID"/>
    <property type="match status" value="1"/>
</dbReference>
<keyword evidence="8" id="KW-1185">Reference proteome</keyword>
<evidence type="ECO:0000259" key="5">
    <source>
        <dbReference type="PROSITE" id="PS51183"/>
    </source>
</evidence>
<dbReference type="InterPro" id="IPR001606">
    <property type="entry name" value="ARID_dom"/>
</dbReference>
<dbReference type="PROSITE" id="PS51011">
    <property type="entry name" value="ARID"/>
    <property type="match status" value="1"/>
</dbReference>
<evidence type="ECO:0000313" key="8">
    <source>
        <dbReference type="Proteomes" id="UP000249218"/>
    </source>
</evidence>
<feature type="compositionally biased region" description="Basic residues" evidence="3">
    <location>
        <begin position="512"/>
        <end position="527"/>
    </location>
</feature>
<feature type="compositionally biased region" description="Polar residues" evidence="3">
    <location>
        <begin position="596"/>
        <end position="612"/>
    </location>
</feature>
<dbReference type="PROSITE" id="PS51183">
    <property type="entry name" value="JMJN"/>
    <property type="match status" value="1"/>
</dbReference>
<dbReference type="GO" id="GO:0006338">
    <property type="term" value="P:chromatin remodeling"/>
    <property type="evidence" value="ECO:0007669"/>
    <property type="project" value="TreeGrafter"/>
</dbReference>
<feature type="domain" description="JmjC" evidence="6">
    <location>
        <begin position="914"/>
        <end position="1079"/>
    </location>
</feature>
<gene>
    <name evidence="7" type="primary">HaOG214762</name>
    <name evidence="7" type="ORF">B5X24_HaOG214762</name>
</gene>
<dbReference type="PANTHER" id="PTHR10694">
    <property type="entry name" value="LYSINE-SPECIFIC DEMETHYLASE"/>
    <property type="match status" value="1"/>
</dbReference>
<accession>A0A2W1BC13</accession>